<organism evidence="2 3">
    <name type="scientific">Pseudomonas fluorescens LMG 5329</name>
    <dbReference type="NCBI Taxonomy" id="1324332"/>
    <lineage>
        <taxon>Bacteria</taxon>
        <taxon>Pseudomonadati</taxon>
        <taxon>Pseudomonadota</taxon>
        <taxon>Gammaproteobacteria</taxon>
        <taxon>Pseudomonadales</taxon>
        <taxon>Pseudomonadaceae</taxon>
        <taxon>Pseudomonas</taxon>
    </lineage>
</organism>
<sequence length="127" mass="14235">MNLRRGLLGVWVILAGRAACAADIDGIAISGFHSEEPERCRPSDVMLDERQVASFFKRAELINARTLHDEYDWAPCYLEGTLKYRGKACTWRVRAGATGEIECPATEQYFGCKSCGDLFEQVRLDAE</sequence>
<accession>A0A0A1YY26</accession>
<reference evidence="2 3" key="1">
    <citation type="journal article" date="2013" name="Genome Announc.">
        <title>Draft Genome Sequence of Pseudomonas fluorescens LMG 5329, a White Line-Inducing Principle-Producing Bioindicator for the Mushroom Pathogen Pseudomonas tolaasii.</title>
        <authorList>
            <person name="Ghequire M.G."/>
            <person name="Rokni-Zadeh H."/>
            <person name="Zarrineh P."/>
            <person name="De Mot R."/>
        </authorList>
    </citation>
    <scope>NUCLEOTIDE SEQUENCE [LARGE SCALE GENOMIC DNA]</scope>
    <source>
        <strain evidence="2 3">LMG 5329</strain>
    </source>
</reference>
<evidence type="ECO:0000256" key="1">
    <source>
        <dbReference type="SAM" id="SignalP"/>
    </source>
</evidence>
<feature type="signal peptide" evidence="1">
    <location>
        <begin position="1"/>
        <end position="21"/>
    </location>
</feature>
<feature type="chain" id="PRO_5001996274" evidence="1">
    <location>
        <begin position="22"/>
        <end position="127"/>
    </location>
</feature>
<dbReference type="Proteomes" id="UP000030060">
    <property type="component" value="Unassembled WGS sequence"/>
</dbReference>
<proteinExistence type="predicted"/>
<gene>
    <name evidence="2" type="ORF">K814_0116835</name>
</gene>
<protein>
    <submittedName>
        <fullName evidence="2">Uncharacterized protein</fullName>
    </submittedName>
</protein>
<dbReference type="AlphaFoldDB" id="A0A0A1YY26"/>
<evidence type="ECO:0000313" key="2">
    <source>
        <dbReference type="EMBL" id="KGE66838.1"/>
    </source>
</evidence>
<evidence type="ECO:0000313" key="3">
    <source>
        <dbReference type="Proteomes" id="UP000030060"/>
    </source>
</evidence>
<keyword evidence="1" id="KW-0732">Signal</keyword>
<dbReference type="RefSeq" id="WP_038847300.1">
    <property type="nucleotide sequence ID" value="NZ_ASGY01000121.1"/>
</dbReference>
<name>A0A0A1YY26_PSEFL</name>
<comment type="caution">
    <text evidence="2">The sequence shown here is derived from an EMBL/GenBank/DDBJ whole genome shotgun (WGS) entry which is preliminary data.</text>
</comment>
<dbReference type="EMBL" id="ASGY01000121">
    <property type="protein sequence ID" value="KGE66838.1"/>
    <property type="molecule type" value="Genomic_DNA"/>
</dbReference>